<feature type="domain" description="HTH cro/C1-type" evidence="2">
    <location>
        <begin position="32"/>
        <end position="86"/>
    </location>
</feature>
<accession>A0A810PWW7</accession>
<dbReference type="Gene3D" id="1.10.260.40">
    <property type="entry name" value="lambda repressor-like DNA-binding domains"/>
    <property type="match status" value="1"/>
</dbReference>
<organism evidence="3 4">
    <name type="scientific">Vescimonas coprocola</name>
    <dbReference type="NCBI Taxonomy" id="2714355"/>
    <lineage>
        <taxon>Bacteria</taxon>
        <taxon>Bacillati</taxon>
        <taxon>Bacillota</taxon>
        <taxon>Clostridia</taxon>
        <taxon>Eubacteriales</taxon>
        <taxon>Oscillospiraceae</taxon>
        <taxon>Vescimonas</taxon>
    </lineage>
</organism>
<proteinExistence type="predicted"/>
<evidence type="ECO:0000256" key="1">
    <source>
        <dbReference type="ARBA" id="ARBA00023125"/>
    </source>
</evidence>
<dbReference type="InterPro" id="IPR001387">
    <property type="entry name" value="Cro/C1-type_HTH"/>
</dbReference>
<evidence type="ECO:0000259" key="2">
    <source>
        <dbReference type="PROSITE" id="PS50943"/>
    </source>
</evidence>
<dbReference type="CDD" id="cd00093">
    <property type="entry name" value="HTH_XRE"/>
    <property type="match status" value="1"/>
</dbReference>
<evidence type="ECO:0000313" key="4">
    <source>
        <dbReference type="Proteomes" id="UP000681035"/>
    </source>
</evidence>
<reference evidence="3" key="1">
    <citation type="submission" date="2020-09" db="EMBL/GenBank/DDBJ databases">
        <title>New species isolated from human feces.</title>
        <authorList>
            <person name="Kitahara M."/>
            <person name="Shigeno Y."/>
            <person name="Shime M."/>
            <person name="Matsumoto Y."/>
            <person name="Nakamura S."/>
            <person name="Motooka D."/>
            <person name="Fukuoka S."/>
            <person name="Nishikawa H."/>
            <person name="Benno Y."/>
        </authorList>
    </citation>
    <scope>NUCLEOTIDE SEQUENCE</scope>
    <source>
        <strain evidence="3">MM50</strain>
    </source>
</reference>
<protein>
    <recommendedName>
        <fullName evidence="2">HTH cro/C1-type domain-containing protein</fullName>
    </recommendedName>
</protein>
<dbReference type="KEGG" id="vcop:MM50RIKEN_04420"/>
<keyword evidence="4" id="KW-1185">Reference proteome</keyword>
<keyword evidence="1" id="KW-0238">DNA-binding</keyword>
<dbReference type="EMBL" id="AP023418">
    <property type="protein sequence ID" value="BCK80679.1"/>
    <property type="molecule type" value="Genomic_DNA"/>
</dbReference>
<dbReference type="GO" id="GO:0003677">
    <property type="term" value="F:DNA binding"/>
    <property type="evidence" value="ECO:0007669"/>
    <property type="project" value="UniProtKB-KW"/>
</dbReference>
<dbReference type="SMART" id="SM00530">
    <property type="entry name" value="HTH_XRE"/>
    <property type="match status" value="1"/>
</dbReference>
<dbReference type="PANTHER" id="PTHR46558">
    <property type="entry name" value="TRACRIPTIONAL REGULATORY PROTEIN-RELATED-RELATED"/>
    <property type="match status" value="1"/>
</dbReference>
<dbReference type="PROSITE" id="PS50943">
    <property type="entry name" value="HTH_CROC1"/>
    <property type="match status" value="1"/>
</dbReference>
<dbReference type="AlphaFoldDB" id="A0A810PWW7"/>
<sequence>MDNDTAVRYTKCKGGEAMREKKDINIEIGGNIQMAREQAGYTQDTLSEMLGMTPNHLSAIERGASGISLEALQRLCRLLGVSADRIIFGTDDPEAEALALARRISDIKPEYRQQVQELLSAILNMS</sequence>
<dbReference type="SUPFAM" id="SSF47413">
    <property type="entry name" value="lambda repressor-like DNA-binding domains"/>
    <property type="match status" value="1"/>
</dbReference>
<dbReference type="Proteomes" id="UP000681035">
    <property type="component" value="Chromosome"/>
</dbReference>
<dbReference type="PANTHER" id="PTHR46558:SF4">
    <property type="entry name" value="DNA-BIDING PHAGE PROTEIN"/>
    <property type="match status" value="1"/>
</dbReference>
<dbReference type="Pfam" id="PF01381">
    <property type="entry name" value="HTH_3"/>
    <property type="match status" value="1"/>
</dbReference>
<evidence type="ECO:0000313" key="3">
    <source>
        <dbReference type="EMBL" id="BCK80679.1"/>
    </source>
</evidence>
<gene>
    <name evidence="3" type="ORF">MM50RIKEN_04420</name>
</gene>
<dbReference type="InterPro" id="IPR010982">
    <property type="entry name" value="Lambda_DNA-bd_dom_sf"/>
</dbReference>
<name>A0A810PWW7_9FIRM</name>